<feature type="region of interest" description="Disordered" evidence="2">
    <location>
        <begin position="1"/>
        <end position="25"/>
    </location>
</feature>
<reference evidence="4 5" key="1">
    <citation type="submission" date="2020-08" db="EMBL/GenBank/DDBJ databases">
        <title>Genomic Encyclopedia of Type Strains, Phase IV (KMG-IV): sequencing the most valuable type-strain genomes for metagenomic binning, comparative biology and taxonomic classification.</title>
        <authorList>
            <person name="Goeker M."/>
        </authorList>
    </citation>
    <scope>NUCLEOTIDE SEQUENCE [LARGE SCALE GENOMIC DNA]</scope>
    <source>
        <strain evidence="4 5">DSM 29007</strain>
    </source>
</reference>
<dbReference type="Pfam" id="PF00793">
    <property type="entry name" value="DAHP_synth_1"/>
    <property type="match status" value="1"/>
</dbReference>
<evidence type="ECO:0000313" key="4">
    <source>
        <dbReference type="EMBL" id="MBB6073829.1"/>
    </source>
</evidence>
<dbReference type="RefSeq" id="WP_170040240.1">
    <property type="nucleotide sequence ID" value="NZ_JABDTL010000002.1"/>
</dbReference>
<accession>A0A841H812</accession>
<dbReference type="SUPFAM" id="SSF51569">
    <property type="entry name" value="Aldolase"/>
    <property type="match status" value="1"/>
</dbReference>
<dbReference type="EMBL" id="JACHIA010000030">
    <property type="protein sequence ID" value="MBB6073829.1"/>
    <property type="molecule type" value="Genomic_DNA"/>
</dbReference>
<protein>
    <submittedName>
        <fullName evidence="4">3-deoxy-7-phosphoheptulonate synthase</fullName>
        <ecNumber evidence="4">2.5.1.54</ecNumber>
    </submittedName>
</protein>
<sequence>MKIAEENAVAHEPARAAGEAGPRRTLAPAGITRVVDASTPYRKASWASRGEPTVVELSNGTRIGGRDVVIMAGLPISGPEAQVVEAAHRLRAAGAAVLHGGTLRPPRSPYVRARRGEDALHTLDRARDETGMATAAEAADLESALLLAHRVDILQVGAENMQNYPFLSRVARLGKPVLLVRGQTAGLTELLLAAEYVLAEGNADVILCEAGVLGIPPEGRPLLDLTAIPVLKSLTHLPIMAAPGAVPGMACAAIAAGADGVVLEPVADDAAEHDFAERMERARRVAVAMGRRLA</sequence>
<feature type="compositionally biased region" description="Basic and acidic residues" evidence="2">
    <location>
        <begin position="1"/>
        <end position="14"/>
    </location>
</feature>
<evidence type="ECO:0000256" key="1">
    <source>
        <dbReference type="ARBA" id="ARBA00022679"/>
    </source>
</evidence>
<proteinExistence type="predicted"/>
<feature type="compositionally biased region" description="Low complexity" evidence="2">
    <location>
        <begin position="15"/>
        <end position="24"/>
    </location>
</feature>
<dbReference type="InterPro" id="IPR013785">
    <property type="entry name" value="Aldolase_TIM"/>
</dbReference>
<keyword evidence="1 4" id="KW-0808">Transferase</keyword>
<dbReference type="InterPro" id="IPR052899">
    <property type="entry name" value="Class-I_DAHP_synthase"/>
</dbReference>
<keyword evidence="5" id="KW-1185">Reference proteome</keyword>
<gene>
    <name evidence="4" type="ORF">HNQ61_005507</name>
</gene>
<dbReference type="Gene3D" id="3.20.20.70">
    <property type="entry name" value="Aldolase class I"/>
    <property type="match status" value="1"/>
</dbReference>
<dbReference type="GO" id="GO:0003849">
    <property type="term" value="F:3-deoxy-7-phosphoheptulonate synthase activity"/>
    <property type="evidence" value="ECO:0007669"/>
    <property type="project" value="UniProtKB-EC"/>
</dbReference>
<dbReference type="PANTHER" id="PTHR43018">
    <property type="entry name" value="PHOSPHO-2-DEHYDRO-3-DEOXYHEPTONATE ALDOLASE"/>
    <property type="match status" value="1"/>
</dbReference>
<name>A0A841H812_9BACT</name>
<dbReference type="EC" id="2.5.1.54" evidence="4"/>
<dbReference type="PANTHER" id="PTHR43018:SF3">
    <property type="entry name" value="CARBOXYSOME FORMATION PROTEIN"/>
    <property type="match status" value="1"/>
</dbReference>
<evidence type="ECO:0000313" key="5">
    <source>
        <dbReference type="Proteomes" id="UP000582837"/>
    </source>
</evidence>
<evidence type="ECO:0000256" key="2">
    <source>
        <dbReference type="SAM" id="MobiDB-lite"/>
    </source>
</evidence>
<dbReference type="Proteomes" id="UP000582837">
    <property type="component" value="Unassembled WGS sequence"/>
</dbReference>
<feature type="domain" description="DAHP synthetase I/KDSA" evidence="3">
    <location>
        <begin position="56"/>
        <end position="268"/>
    </location>
</feature>
<comment type="caution">
    <text evidence="4">The sequence shown here is derived from an EMBL/GenBank/DDBJ whole genome shotgun (WGS) entry which is preliminary data.</text>
</comment>
<organism evidence="4 5">
    <name type="scientific">Longimicrobium terrae</name>
    <dbReference type="NCBI Taxonomy" id="1639882"/>
    <lineage>
        <taxon>Bacteria</taxon>
        <taxon>Pseudomonadati</taxon>
        <taxon>Gemmatimonadota</taxon>
        <taxon>Longimicrobiia</taxon>
        <taxon>Longimicrobiales</taxon>
        <taxon>Longimicrobiaceae</taxon>
        <taxon>Longimicrobium</taxon>
    </lineage>
</organism>
<dbReference type="InterPro" id="IPR006218">
    <property type="entry name" value="DAHP1/KDSA"/>
</dbReference>
<evidence type="ECO:0000259" key="3">
    <source>
        <dbReference type="Pfam" id="PF00793"/>
    </source>
</evidence>
<dbReference type="AlphaFoldDB" id="A0A841H812"/>